<reference evidence="3 4" key="1">
    <citation type="submission" date="2015-02" db="EMBL/GenBank/DDBJ databases">
        <title>Draft genome sequences of ten Microbacterium spp. with emphasis on heavy metal contaminated environments.</title>
        <authorList>
            <person name="Corretto E."/>
        </authorList>
    </citation>
    <scope>NUCLEOTIDE SEQUENCE [LARGE SCALE GENOMIC DNA]</scope>
    <source>
        <strain evidence="3 4">DSM 12510</strain>
    </source>
</reference>
<evidence type="ECO:0000313" key="4">
    <source>
        <dbReference type="Proteomes" id="UP000033956"/>
    </source>
</evidence>
<proteinExistence type="predicted"/>
<keyword evidence="3" id="KW-0540">Nuclease</keyword>
<comment type="caution">
    <text evidence="3">The sequence shown here is derived from an EMBL/GenBank/DDBJ whole genome shotgun (WGS) entry which is preliminary data.</text>
</comment>
<dbReference type="STRING" id="92835.RS81_01115"/>
<feature type="chain" id="PRO_5018124559" evidence="1">
    <location>
        <begin position="31"/>
        <end position="1071"/>
    </location>
</feature>
<feature type="signal peptide" evidence="1">
    <location>
        <begin position="1"/>
        <end position="30"/>
    </location>
</feature>
<dbReference type="InterPro" id="IPR047971">
    <property type="entry name" value="ExeM-like"/>
</dbReference>
<dbReference type="SUPFAM" id="SSF74853">
    <property type="entry name" value="Lamin A/C globular tail domain"/>
    <property type="match status" value="1"/>
</dbReference>
<keyword evidence="3" id="KW-0378">Hydrolase</keyword>
<evidence type="ECO:0000256" key="1">
    <source>
        <dbReference type="SAM" id="SignalP"/>
    </source>
</evidence>
<dbReference type="PATRIC" id="fig|92835.4.peg.1134"/>
<sequence length="1071" mass="110388">MRHTPRAVVAAGAAGALALTGLISAPAAVADTPTELFISEVIEGSSNNKAVEIYNPTGAAVDLTGYSLKMYFNGGVSAGLTIPLTGSVAAGDVHVVANSSAGAAILAQADQTNGAGWFNGDDAIELVSGTSTVDVFGQIGVDPGAEWGTGLTSTADNTLRRAADVCVGDAVGTDAFDPAAQWTGFAVDTFDGLGAHTADCGDVEPPAASVVINEFSANTVGSTDVEYVELLASPASTDLSGYRVLEVEGDVNGTVTGTVDEVISFPAADAEGRSLASLANGALENGTMSLLLITGTAPALGADLDANDDGVIDEGLGFEVVDAIAVDDGGAGDLTYGGVTLDVAYDGFSFAPGGASRIPDGTDTDAAADWVRNDFDLAGYDGTAGTPVEGEALNTPGAANAVFTPGPEEPELLPIGTVQGAGDASPYAGTPVIVEGVVTADFQQGGFNGFYVQDAGDSDPATSDGIFVFQGGVEVSVGDRVSVTGVVAEDFGLTRINATAVSVAASGESLPAPVELTLPATAAQREALEGMYVTLPQQLTIGETFEFGRFGTVTLTVGRQYQPTHLFDAGSPEAIAKLAQNIDESIGLDDGRGNQNPDPAIHPNGEEFTLENTFRSGDLVTDATGVLDYRFDLWSVQPTEGAQFEVGNPRTEVPEVGGDLKIASFNVLNYFTTLTGSDARGANDAVEFERQEAKIVAALAEIDADVFGLMEIENNGIALETLTAALNEHLGADVYDYIETGEIGTDVIATAIMYKPAAVTPVGDFLLMDEEKDARWLDDFNRPGLTQSFADAAGSTFTVVVNHLKSKGSACDAVGDPIDPNGQGNCNGVRTDAAAALADWLATDPTGAGAGREIILGDLNSYAQEDPIQELTGAGFTDLLKQFSGTEAYSYVFDGQSGYLDHALAGGDIVDEVTGAADWHINADEPSLIDYDMSFKADAQDALYAADAYRSSDHDPVVLGLAMPAPDTTAPTIDAVALPSFILVPNNKDRTVFMYVDAADDSGEVTVELTDVTTNGKPRAEWSQTGDRTVKVKAVNGAVYRFTWTATDAAGNSATDTAVVVVGIRGLIDFL</sequence>
<protein>
    <submittedName>
        <fullName evidence="3">Endonuclease/Exonuclease/phosphatase family protein</fullName>
    </submittedName>
</protein>
<keyword evidence="4" id="KW-1185">Reference proteome</keyword>
<dbReference type="InterPro" id="IPR005135">
    <property type="entry name" value="Endo/exonuclease/phosphatase"/>
</dbReference>
<dbReference type="AlphaFoldDB" id="A0A0M2HD50"/>
<dbReference type="EMBL" id="JYIZ01000041">
    <property type="protein sequence ID" value="KJL42614.1"/>
    <property type="molecule type" value="Genomic_DNA"/>
</dbReference>
<dbReference type="Pfam" id="PF03372">
    <property type="entry name" value="Exo_endo_phos"/>
    <property type="match status" value="1"/>
</dbReference>
<dbReference type="GO" id="GO:0004519">
    <property type="term" value="F:endonuclease activity"/>
    <property type="evidence" value="ECO:0007669"/>
    <property type="project" value="UniProtKB-KW"/>
</dbReference>
<dbReference type="RefSeq" id="WP_052682459.1">
    <property type="nucleotide sequence ID" value="NZ_BAAAUP010000003.1"/>
</dbReference>
<dbReference type="CDD" id="cd04486">
    <property type="entry name" value="YhcR_OBF_like"/>
    <property type="match status" value="1"/>
</dbReference>
<dbReference type="PANTHER" id="PTHR42834:SF1">
    <property type="entry name" value="ENDONUCLEASE_EXONUCLEASE_PHOSPHATASE FAMILY PROTEIN (AFU_ORTHOLOGUE AFUA_3G09210)"/>
    <property type="match status" value="1"/>
</dbReference>
<keyword evidence="1" id="KW-0732">Signal</keyword>
<feature type="domain" description="LTD" evidence="2">
    <location>
        <begin position="23"/>
        <end position="134"/>
    </location>
</feature>
<keyword evidence="3" id="KW-0255">Endonuclease</keyword>
<dbReference type="PROSITE" id="PS51841">
    <property type="entry name" value="LTD"/>
    <property type="match status" value="1"/>
</dbReference>
<dbReference type="Proteomes" id="UP000033956">
    <property type="component" value="Unassembled WGS sequence"/>
</dbReference>
<dbReference type="SUPFAM" id="SSF56219">
    <property type="entry name" value="DNase I-like"/>
    <property type="match status" value="1"/>
</dbReference>
<dbReference type="InterPro" id="IPR001322">
    <property type="entry name" value="Lamin_tail_dom"/>
</dbReference>
<dbReference type="CDD" id="cd10283">
    <property type="entry name" value="MnuA_DNase1-like"/>
    <property type="match status" value="1"/>
</dbReference>
<dbReference type="InterPro" id="IPR036691">
    <property type="entry name" value="Endo/exonu/phosph_ase_sf"/>
</dbReference>
<organism evidence="3 4">
    <name type="scientific">Microbacterium terrae</name>
    <dbReference type="NCBI Taxonomy" id="69369"/>
    <lineage>
        <taxon>Bacteria</taxon>
        <taxon>Bacillati</taxon>
        <taxon>Actinomycetota</taxon>
        <taxon>Actinomycetes</taxon>
        <taxon>Micrococcales</taxon>
        <taxon>Microbacteriaceae</taxon>
        <taxon>Microbacterium</taxon>
    </lineage>
</organism>
<dbReference type="Pfam" id="PF00932">
    <property type="entry name" value="LTD"/>
    <property type="match status" value="1"/>
</dbReference>
<accession>A0A0M2HD50</accession>
<dbReference type="InterPro" id="IPR036415">
    <property type="entry name" value="Lamin_tail_dom_sf"/>
</dbReference>
<dbReference type="Gene3D" id="3.60.10.10">
    <property type="entry name" value="Endonuclease/exonuclease/phosphatase"/>
    <property type="match status" value="1"/>
</dbReference>
<evidence type="ECO:0000259" key="2">
    <source>
        <dbReference type="PROSITE" id="PS51841"/>
    </source>
</evidence>
<name>A0A0M2HD50_9MICO</name>
<evidence type="ECO:0000313" key="3">
    <source>
        <dbReference type="EMBL" id="KJL42614.1"/>
    </source>
</evidence>
<dbReference type="NCBIfam" id="NF033681">
    <property type="entry name" value="ExeM_NucH_DNase"/>
    <property type="match status" value="1"/>
</dbReference>
<gene>
    <name evidence="3" type="ORF">RS81_01115</name>
</gene>
<dbReference type="PANTHER" id="PTHR42834">
    <property type="entry name" value="ENDONUCLEASE/EXONUCLEASE/PHOSPHATASE FAMILY PROTEIN (AFU_ORTHOLOGUE AFUA_3G09210)"/>
    <property type="match status" value="1"/>
</dbReference>